<keyword evidence="2" id="KW-1185">Reference proteome</keyword>
<dbReference type="OrthoDB" id="3693698at2"/>
<gene>
    <name evidence="1" type="ORF">SAMN05216553_1257</name>
</gene>
<dbReference type="Proteomes" id="UP000199623">
    <property type="component" value="Unassembled WGS sequence"/>
</dbReference>
<dbReference type="STRING" id="200378.SAMN05216553_1257"/>
<proteinExistence type="predicted"/>
<dbReference type="RefSeq" id="WP_090059818.1">
    <property type="nucleotide sequence ID" value="NZ_FNCC01000025.1"/>
</dbReference>
<name>A0A1G8CX44_9PSEU</name>
<evidence type="ECO:0000313" key="2">
    <source>
        <dbReference type="Proteomes" id="UP000199623"/>
    </source>
</evidence>
<reference evidence="2" key="1">
    <citation type="submission" date="2016-10" db="EMBL/GenBank/DDBJ databases">
        <authorList>
            <person name="Varghese N."/>
            <person name="Submissions S."/>
        </authorList>
    </citation>
    <scope>NUCLEOTIDE SEQUENCE [LARGE SCALE GENOMIC DNA]</scope>
    <source>
        <strain evidence="2">CGMCC 4.3506</strain>
    </source>
</reference>
<dbReference type="EMBL" id="FNCC01000025">
    <property type="protein sequence ID" value="SDH50012.1"/>
    <property type="molecule type" value="Genomic_DNA"/>
</dbReference>
<sequence>MRRKAKVVQPADTTVTEAQLGLLALVEQGGVHRGATRWYLRHRPAVRSDADDLEVLELRRWIAWERPQRAAEHGMAAPVDITPRGRAALQYHLPGWVLGRTAIQ</sequence>
<dbReference type="AlphaFoldDB" id="A0A1G8CX44"/>
<evidence type="ECO:0000313" key="1">
    <source>
        <dbReference type="EMBL" id="SDH50012.1"/>
    </source>
</evidence>
<organism evidence="1 2">
    <name type="scientific">Lentzea fradiae</name>
    <dbReference type="NCBI Taxonomy" id="200378"/>
    <lineage>
        <taxon>Bacteria</taxon>
        <taxon>Bacillati</taxon>
        <taxon>Actinomycetota</taxon>
        <taxon>Actinomycetes</taxon>
        <taxon>Pseudonocardiales</taxon>
        <taxon>Pseudonocardiaceae</taxon>
        <taxon>Lentzea</taxon>
    </lineage>
</organism>
<accession>A0A1G8CX44</accession>
<protein>
    <submittedName>
        <fullName evidence="1">Uncharacterized protein</fullName>
    </submittedName>
</protein>